<evidence type="ECO:0000256" key="13">
    <source>
        <dbReference type="SAM" id="Phobius"/>
    </source>
</evidence>
<dbReference type="InterPro" id="IPR013083">
    <property type="entry name" value="Znf_RING/FYVE/PHD"/>
</dbReference>
<name>A0A7S4JAM4_GUITH</name>
<evidence type="ECO:0000256" key="1">
    <source>
        <dbReference type="ARBA" id="ARBA00004167"/>
    </source>
</evidence>
<gene>
    <name evidence="16" type="ORF">GTHE00462_LOCUS4201</name>
</gene>
<keyword evidence="14" id="KW-0732">Signal</keyword>
<dbReference type="GO" id="GO:0016020">
    <property type="term" value="C:membrane"/>
    <property type="evidence" value="ECO:0007669"/>
    <property type="project" value="UniProtKB-SubCell"/>
</dbReference>
<keyword evidence="7" id="KW-0862">Zinc</keyword>
<dbReference type="Gene3D" id="3.30.40.10">
    <property type="entry name" value="Zinc/RING finger domain, C3HC4 (zinc finger)"/>
    <property type="match status" value="1"/>
</dbReference>
<protein>
    <recommendedName>
        <fullName evidence="15">RING-type domain-containing protein</fullName>
    </recommendedName>
</protein>
<evidence type="ECO:0000256" key="7">
    <source>
        <dbReference type="ARBA" id="ARBA00022833"/>
    </source>
</evidence>
<evidence type="ECO:0000256" key="2">
    <source>
        <dbReference type="ARBA" id="ARBA00004906"/>
    </source>
</evidence>
<dbReference type="GO" id="GO:0008270">
    <property type="term" value="F:zinc ion binding"/>
    <property type="evidence" value="ECO:0007669"/>
    <property type="project" value="UniProtKB-KW"/>
</dbReference>
<evidence type="ECO:0000313" key="16">
    <source>
        <dbReference type="EMBL" id="CAE2257566.1"/>
    </source>
</evidence>
<feature type="domain" description="RING-type" evidence="15">
    <location>
        <begin position="1700"/>
        <end position="1741"/>
    </location>
</feature>
<evidence type="ECO:0000256" key="6">
    <source>
        <dbReference type="ARBA" id="ARBA00022771"/>
    </source>
</evidence>
<feature type="compositionally biased region" description="Low complexity" evidence="12">
    <location>
        <begin position="1771"/>
        <end position="1787"/>
    </location>
</feature>
<evidence type="ECO:0000256" key="5">
    <source>
        <dbReference type="ARBA" id="ARBA00022723"/>
    </source>
</evidence>
<feature type="signal peptide" evidence="14">
    <location>
        <begin position="1"/>
        <end position="22"/>
    </location>
</feature>
<dbReference type="GO" id="GO:0016740">
    <property type="term" value="F:transferase activity"/>
    <property type="evidence" value="ECO:0007669"/>
    <property type="project" value="UniProtKB-KW"/>
</dbReference>
<keyword evidence="10" id="KW-0325">Glycoprotein</keyword>
<comment type="subcellular location">
    <subcellularLocation>
        <location evidence="1">Membrane</location>
        <topology evidence="1">Single-pass membrane protein</topology>
    </subcellularLocation>
</comment>
<evidence type="ECO:0000259" key="15">
    <source>
        <dbReference type="PROSITE" id="PS50089"/>
    </source>
</evidence>
<dbReference type="SMART" id="SM00423">
    <property type="entry name" value="PSI"/>
    <property type="match status" value="2"/>
</dbReference>
<evidence type="ECO:0000256" key="10">
    <source>
        <dbReference type="ARBA" id="ARBA00023180"/>
    </source>
</evidence>
<evidence type="ECO:0000256" key="4">
    <source>
        <dbReference type="ARBA" id="ARBA00022692"/>
    </source>
</evidence>
<organism evidence="16">
    <name type="scientific">Guillardia theta</name>
    <name type="common">Cryptophyte</name>
    <name type="synonym">Cryptomonas phi</name>
    <dbReference type="NCBI Taxonomy" id="55529"/>
    <lineage>
        <taxon>Eukaryota</taxon>
        <taxon>Cryptophyceae</taxon>
        <taxon>Pyrenomonadales</taxon>
        <taxon>Geminigeraceae</taxon>
        <taxon>Guillardia</taxon>
    </lineage>
</organism>
<keyword evidence="3" id="KW-0808">Transferase</keyword>
<reference evidence="16" key="1">
    <citation type="submission" date="2021-01" db="EMBL/GenBank/DDBJ databases">
        <authorList>
            <person name="Corre E."/>
            <person name="Pelletier E."/>
            <person name="Niang G."/>
            <person name="Scheremetjew M."/>
            <person name="Finn R."/>
            <person name="Kale V."/>
            <person name="Holt S."/>
            <person name="Cochrane G."/>
            <person name="Meng A."/>
            <person name="Brown T."/>
            <person name="Cohen L."/>
        </authorList>
    </citation>
    <scope>NUCLEOTIDE SEQUENCE</scope>
    <source>
        <strain evidence="16">CCMP 2712</strain>
    </source>
</reference>
<dbReference type="PANTHER" id="PTHR46913:SF1">
    <property type="entry name" value="RING-H2 FINGER PROTEIN ATL16"/>
    <property type="match status" value="1"/>
</dbReference>
<evidence type="ECO:0000256" key="3">
    <source>
        <dbReference type="ARBA" id="ARBA00022679"/>
    </source>
</evidence>
<dbReference type="GO" id="GO:0016567">
    <property type="term" value="P:protein ubiquitination"/>
    <property type="evidence" value="ECO:0007669"/>
    <property type="project" value="UniProtKB-UniPathway"/>
</dbReference>
<dbReference type="UniPathway" id="UPA00143"/>
<feature type="region of interest" description="Disordered" evidence="12">
    <location>
        <begin position="1865"/>
        <end position="1913"/>
    </location>
</feature>
<dbReference type="PROSITE" id="PS50089">
    <property type="entry name" value="ZF_RING_2"/>
    <property type="match status" value="1"/>
</dbReference>
<accession>A0A7S4JAM4</accession>
<feature type="chain" id="PRO_5031330498" description="RING-type domain-containing protein" evidence="14">
    <location>
        <begin position="23"/>
        <end position="1913"/>
    </location>
</feature>
<comment type="pathway">
    <text evidence="2">Protein modification; protein ubiquitination.</text>
</comment>
<keyword evidence="5" id="KW-0479">Metal-binding</keyword>
<feature type="compositionally biased region" description="Acidic residues" evidence="12">
    <location>
        <begin position="1872"/>
        <end position="1886"/>
    </location>
</feature>
<proteinExistence type="predicted"/>
<dbReference type="InterPro" id="IPR044600">
    <property type="entry name" value="ATL1/ATL16-like"/>
</dbReference>
<dbReference type="InterPro" id="IPR016201">
    <property type="entry name" value="PSI"/>
</dbReference>
<dbReference type="SMART" id="SM00184">
    <property type="entry name" value="RING"/>
    <property type="match status" value="1"/>
</dbReference>
<dbReference type="SUPFAM" id="SSF57850">
    <property type="entry name" value="RING/U-box"/>
    <property type="match status" value="1"/>
</dbReference>
<keyword evidence="8 13" id="KW-1133">Transmembrane helix</keyword>
<evidence type="ECO:0000256" key="12">
    <source>
        <dbReference type="SAM" id="MobiDB-lite"/>
    </source>
</evidence>
<dbReference type="InterPro" id="IPR001841">
    <property type="entry name" value="Znf_RING"/>
</dbReference>
<feature type="region of interest" description="Disordered" evidence="12">
    <location>
        <begin position="1769"/>
        <end position="1797"/>
    </location>
</feature>
<dbReference type="Pfam" id="PF13639">
    <property type="entry name" value="zf-RING_2"/>
    <property type="match status" value="1"/>
</dbReference>
<keyword evidence="9 13" id="KW-0472">Membrane</keyword>
<feature type="transmembrane region" description="Helical" evidence="13">
    <location>
        <begin position="1617"/>
        <end position="1641"/>
    </location>
</feature>
<evidence type="ECO:0000256" key="8">
    <source>
        <dbReference type="ARBA" id="ARBA00022989"/>
    </source>
</evidence>
<keyword evidence="6 11" id="KW-0863">Zinc-finger</keyword>
<feature type="compositionally biased region" description="Low complexity" evidence="12">
    <location>
        <begin position="1893"/>
        <end position="1907"/>
    </location>
</feature>
<evidence type="ECO:0000256" key="11">
    <source>
        <dbReference type="PROSITE-ProRule" id="PRU00175"/>
    </source>
</evidence>
<evidence type="ECO:0000256" key="14">
    <source>
        <dbReference type="SAM" id="SignalP"/>
    </source>
</evidence>
<evidence type="ECO:0000256" key="9">
    <source>
        <dbReference type="ARBA" id="ARBA00023136"/>
    </source>
</evidence>
<dbReference type="EMBL" id="HBKN01005104">
    <property type="protein sequence ID" value="CAE2257566.1"/>
    <property type="molecule type" value="Transcribed_RNA"/>
</dbReference>
<sequence>MFCMMMRRIFCFSLCLLALSSAHILPIALESLEEVSTLLAVPHAVQVEAADSHAQELRSSSTFDVSLGTISFQISTPQVFLYTPSGSAFAANIDAAADRLALGSKYDGLASARADAGPDFYKEDPKMWSVSDSSSMPFQTKTSEVLTCFGINYIYCSIHNSSNLWTQLPKLQISKDVNCGNSDLLCNGNLFSTWSSAMAYLDSTTGGLLVVKVLELFRGSHWLCWSGCAANATASSPSIASAGRCGPQFGDAVCDCRGSPASSIVWCCESSGWCGDTSQHRACSSGRFDRNFSCAPPTIGSKGIIIDTTAAPKSLVLNESFVMIGYPGYNNGTGKVDVWQAIGTPSGNGTGSEGLFGMYNRWLLVSSLKDDKSSAFGSYIAIRANLVAISAPSYSQASSSVHIYSNLASSGIERVCTIQSPTPNAQFGLAIAIQQHESQSHKYIVFVGSPSENRVYAVNVNLAPTTLIDQSCEAASLLRIFKSQDTSYAWNFGYSVGATGRFVFVGTPSYTNAQSGYFYSGLLMVFTCCFPGEYYDSVSSSCFICGEGTWSAGGQQSACTSCIPQHARQISGCNYTCLSGFFGRDCQVCSVAMQGTYKPLYSHWVDGLSTCEWACDQSFFPSNGSCVTCGNITDLNGVYDAVGCSWTCKKGFFNFSNSTSPICRSCSEYKARVGEAAPPHAQWVDGISTCTFGPLLGYKCNGSNCTPCEQPLVHAHWLWKPGLQSEQCDRECDRGFFARLDGASLSCLTCSQLQQAKAPSEQISLPARAAWNDNTTTCDANSWQCLPGNLLSATDKFCCPVNISNSKANANSRPCGVECLLGFWWDLNSASCLPCSPLPLHTEWAGPNCLFRALPGYTCGAEGCQACSVALPPHAEFVQAARDCEFRCDQTYFGHPDYQGVCVKCSVLLTQVVPPSQRVELPRHAVWLDNVTSCSLDSWECDEGYTEDKTFRLCCPLNIPNARAGVPGAPCSVECLPGFSWNASRLSCQSCPALPDKADRFIAGCDFVCKAGSFLTQDKLCVDCRTLQESAGTALPPHAFWPLNVNLSECTRLSWECDDLNFFKSLAADPPGCCPRNLTEGAEPSDSVRTCNYQCQVGWRWDSAAKLCVRCPSQVTPPSSDPSIFFWNFTACLWECEQDWYPYPPASASPDRCVDCAELATLESWQKPANSEWALPAHETSCRYLDWTCKDGFFLQLQFSLCCSQSDFFAPFNLQANFEWLPNSCSWQCLPGYFPTTPRRDWNNPAAGGNCLTCSEYLNKFQVPLLGSDVNKVSANNPSSCTAVVTVKFMVSKITVSDFSLARESSLLSLIASVVGVSSQLVKLSAISSSIATRQVAAVKQLLSITVNVVQLDPQLVSSVISSLQGIKSDTNFQSFSSSFGSDWQLKTVEATGGDSAWSCRVNYVKNAETGSCCQASSFWPPASDPSTYVWVGSCQWQCRGGYIQEKLTGRCISCDLYQSRLGNSKPLNSHWTSSQSQPCGNWECDTGYVPSSSGSECLLLSSLRIKCSALNRCVSCSQIADCVWCNESCVPGTTTLQYKGCPYDNSGTAQPCSCDITCPKDCAHDSCSSCIDDSYCGWCSTSSKCMIGNDKRPQYELCSYDWIRKKTASCPSSTQMWLIAMICATCSTAVVGSFGGYAVLRLKLAIRRRERQDAEYVRRREQLLEMTRTTMHNFPTFKFHANNRVRPRDKEDEDEKPTCSICLGEFAEGEELKSLPCVHVFHCACIDQWLRLSSECPLCKRSVLANADQSADAQPFVAAQAQAFEIDPTAAGAPPRRSLRRSAAQADTSSPQLQDGWLMSLQESVRAMSQTRSRSYQPDGPEAQQLNLNVPSAASELDTYQPSVASAAASRRLQVPNLRIPAVVRSLQQDEQAEGERDEEREEETSAPSIVSPHSEATTSSSGSSPRIDLVV</sequence>
<keyword evidence="4 13" id="KW-0812">Transmembrane</keyword>
<dbReference type="PANTHER" id="PTHR46913">
    <property type="entry name" value="RING-H2 FINGER PROTEIN ATL16"/>
    <property type="match status" value="1"/>
</dbReference>